<evidence type="ECO:0000313" key="1">
    <source>
        <dbReference type="EMBL" id="SIQ93251.1"/>
    </source>
</evidence>
<name>A0A1N6WTD8_9BACT</name>
<protein>
    <submittedName>
        <fullName evidence="1">Predicted N-formylglutamate amidohydrolase</fullName>
    </submittedName>
</protein>
<keyword evidence="1" id="KW-0378">Hydrolase</keyword>
<reference evidence="2" key="1">
    <citation type="submission" date="2017-01" db="EMBL/GenBank/DDBJ databases">
        <authorList>
            <person name="Varghese N."/>
            <person name="Submissions S."/>
        </authorList>
    </citation>
    <scope>NUCLEOTIDE SEQUENCE [LARGE SCALE GENOMIC DNA]</scope>
    <source>
        <strain evidence="2">DM9</strain>
    </source>
</reference>
<dbReference type="GO" id="GO:0016787">
    <property type="term" value="F:hydrolase activity"/>
    <property type="evidence" value="ECO:0007669"/>
    <property type="project" value="UniProtKB-KW"/>
</dbReference>
<organism evidence="1 2">
    <name type="scientific">Pontibacter lucknowensis</name>
    <dbReference type="NCBI Taxonomy" id="1077936"/>
    <lineage>
        <taxon>Bacteria</taxon>
        <taxon>Pseudomonadati</taxon>
        <taxon>Bacteroidota</taxon>
        <taxon>Cytophagia</taxon>
        <taxon>Cytophagales</taxon>
        <taxon>Hymenobacteraceae</taxon>
        <taxon>Pontibacter</taxon>
    </lineage>
</organism>
<dbReference type="Gene3D" id="3.40.630.40">
    <property type="entry name" value="Zn-dependent exopeptidases"/>
    <property type="match status" value="1"/>
</dbReference>
<keyword evidence="2" id="KW-1185">Reference proteome</keyword>
<accession>A0A1N6WTD8</accession>
<dbReference type="RefSeq" id="WP_007656605.1">
    <property type="nucleotide sequence ID" value="NZ_FTNM01000002.1"/>
</dbReference>
<dbReference type="InterPro" id="IPR007709">
    <property type="entry name" value="N-FG_amidohydro"/>
</dbReference>
<proteinExistence type="predicted"/>
<sequence>MLRLLLTCEHGGNLIPSAYAPLFHGQEDVLKTHQGYDIGALELYQTMKPIADVGFYAETSRLLVELNRSLHHARLFSEFTQVLPPAEKERLLEKHYKPYREQVEQMVSDFVSAGRRMLHVAVHTFTPVLDGDERQADIGLLYDPKRKHEQAYSKEWKAALNKADKELLVRFNYPYLGISDGFPTYLRRKFTADEYVGIELEVNQKFPQQGGARWQEIQALLATTLQEVVLRNRTLLSENAI</sequence>
<evidence type="ECO:0000313" key="2">
    <source>
        <dbReference type="Proteomes" id="UP000185924"/>
    </source>
</evidence>
<dbReference type="EMBL" id="FTNM01000002">
    <property type="protein sequence ID" value="SIQ93251.1"/>
    <property type="molecule type" value="Genomic_DNA"/>
</dbReference>
<dbReference type="STRING" id="1077936.SAMN05421545_1738"/>
<dbReference type="AlphaFoldDB" id="A0A1N6WTD8"/>
<dbReference type="Proteomes" id="UP000185924">
    <property type="component" value="Unassembled WGS sequence"/>
</dbReference>
<dbReference type="OrthoDB" id="9815326at2"/>
<gene>
    <name evidence="1" type="ORF">SAMN05421545_1738</name>
</gene>
<dbReference type="Pfam" id="PF05013">
    <property type="entry name" value="FGase"/>
    <property type="match status" value="1"/>
</dbReference>
<dbReference type="SUPFAM" id="SSF53187">
    <property type="entry name" value="Zn-dependent exopeptidases"/>
    <property type="match status" value="1"/>
</dbReference>